<dbReference type="InterPro" id="IPR036390">
    <property type="entry name" value="WH_DNA-bd_sf"/>
</dbReference>
<dbReference type="RefSeq" id="WP_093721300.1">
    <property type="nucleotide sequence ID" value="NZ_JASJUS010000009.1"/>
</dbReference>
<dbReference type="Proteomes" id="UP001241926">
    <property type="component" value="Unassembled WGS sequence"/>
</dbReference>
<dbReference type="Pfam" id="PF12802">
    <property type="entry name" value="MarR_2"/>
    <property type="match status" value="1"/>
</dbReference>
<name>A0ABT7J029_9ACTN</name>
<evidence type="ECO:0000313" key="2">
    <source>
        <dbReference type="EMBL" id="MDL2077147.1"/>
    </source>
</evidence>
<dbReference type="InterPro" id="IPR036388">
    <property type="entry name" value="WH-like_DNA-bd_sf"/>
</dbReference>
<dbReference type="EMBL" id="JASJUS010000009">
    <property type="protein sequence ID" value="MDL2077147.1"/>
    <property type="molecule type" value="Genomic_DNA"/>
</dbReference>
<proteinExistence type="predicted"/>
<dbReference type="SUPFAM" id="SSF46785">
    <property type="entry name" value="Winged helix' DNA-binding domain"/>
    <property type="match status" value="1"/>
</dbReference>
<dbReference type="InterPro" id="IPR011991">
    <property type="entry name" value="ArsR-like_HTH"/>
</dbReference>
<comment type="caution">
    <text evidence="2">The sequence shown here is derived from an EMBL/GenBank/DDBJ whole genome shotgun (WGS) entry which is preliminary data.</text>
</comment>
<dbReference type="InterPro" id="IPR000835">
    <property type="entry name" value="HTH_MarR-typ"/>
</dbReference>
<feature type="domain" description="HTH arsR-type" evidence="1">
    <location>
        <begin position="249"/>
        <end position="338"/>
    </location>
</feature>
<dbReference type="SMART" id="SM00418">
    <property type="entry name" value="HTH_ARSR"/>
    <property type="match status" value="1"/>
</dbReference>
<gene>
    <name evidence="2" type="ORF">QNN03_11920</name>
</gene>
<dbReference type="CDD" id="cd00090">
    <property type="entry name" value="HTH_ARSR"/>
    <property type="match status" value="1"/>
</dbReference>
<dbReference type="InterPro" id="IPR001845">
    <property type="entry name" value="HTH_ArsR_DNA-bd_dom"/>
</dbReference>
<dbReference type="Gene3D" id="1.10.10.10">
    <property type="entry name" value="Winged helix-like DNA-binding domain superfamily/Winged helix DNA-binding domain"/>
    <property type="match status" value="1"/>
</dbReference>
<keyword evidence="3" id="KW-1185">Reference proteome</keyword>
<organism evidence="2 3">
    <name type="scientific">Streptomyces fuscus</name>
    <dbReference type="NCBI Taxonomy" id="3048495"/>
    <lineage>
        <taxon>Bacteria</taxon>
        <taxon>Bacillati</taxon>
        <taxon>Actinomycetota</taxon>
        <taxon>Actinomycetes</taxon>
        <taxon>Kitasatosporales</taxon>
        <taxon>Streptomycetaceae</taxon>
        <taxon>Streptomyces</taxon>
    </lineage>
</organism>
<dbReference type="PROSITE" id="PS50987">
    <property type="entry name" value="HTH_ARSR_2"/>
    <property type="match status" value="1"/>
</dbReference>
<reference evidence="2 3" key="1">
    <citation type="submission" date="2023-05" db="EMBL/GenBank/DDBJ databases">
        <title>Streptomyces fuscus sp. nov., a brown-black pigment producing actinomyces isolated from dry sand of Sea duck farm.</title>
        <authorList>
            <person name="Xie J."/>
            <person name="Shen N."/>
        </authorList>
    </citation>
    <scope>NUCLEOTIDE SEQUENCE [LARGE SCALE GENOMIC DNA]</scope>
    <source>
        <strain evidence="2 3">GXMU-J15</strain>
    </source>
</reference>
<protein>
    <submittedName>
        <fullName evidence="2">Winged helix-turn-helix domain-containing protein</fullName>
    </submittedName>
</protein>
<accession>A0ABT7J029</accession>
<sequence length="338" mass="36939">MALRFHFTAEDLARTRLAPGPRSLLELEIAIRQLQERQHPVHFDAWRQRTGGRLPPRLRPLFELIPSTGAGVGFLDNSLTEEGSPAELVERLRSTPAATVRRDMEEWAGQAGARLSPETRRASESPAFALQVADLVEDAYERIVAPYWPRIDRLAAADRVLRLKHLGEHGVDRLLRELNPRRMIWQPPVLHVTMASGFSGDVHLGGRGLLLIPSLFGSHYPLLEYHVEQPWITFPVRSDQPLGAAPAAVTATALAEPPQSLAALLGRTRALVLSVIADHPGSTTTQLAERARISPASASEHVTVLRNAGLAALLRDGKHALHTLTAAGHVLLASSRGV</sequence>
<evidence type="ECO:0000259" key="1">
    <source>
        <dbReference type="PROSITE" id="PS50987"/>
    </source>
</evidence>
<evidence type="ECO:0000313" key="3">
    <source>
        <dbReference type="Proteomes" id="UP001241926"/>
    </source>
</evidence>